<feature type="region of interest" description="Disordered" evidence="1">
    <location>
        <begin position="229"/>
        <end position="269"/>
    </location>
</feature>
<sequence>MSNIQSTVAELVTKLHSNIDQINQTIQSLSDESYNQKLEQLTIQRESAIHSLREKRVDALKEILAQRAREKEDSNRKREWERQLIEEQRVKEWAEILARRKIEDEKWLQAIKAEDDEIEKSRNAEDEKREREREEEERALFEKSEKEIEMLENEMEKSLEEGRITLKKLDEDRKIINAQIEAALSAPAVIPNISFKSRRQKSKDLSRCNQVENPENDFDYGISDPIFASGTSKSSEHEDSNINIEFEKSIPNRKSSARSSTSSSTEPKELRLVSLVQKEMSEEAIRKRDGIFPHKVVSSQINAGSNDLGKRLHPWRRASDVTTKDLELSETVPTPGALPSEDFSGNLLPLFPVKYVNSKTNLTLSRHISIDDKISSSAQKSERNKINSEPVTSSAQKLHANDDDQISPANNEGESSQAKENMIESLDSSSKILQITESSAICQSSLTMNSKDLSSSINQVEMLNLGVKSEEYHEFKGADKTKDNLKMEQVRETSVATKIMGTYKVKEIDENNRDDEENEIKKIQGAKEIEETNGVKDTRGAKENEEADQATEIDEADDVKKIEEANQATEIDEADQAKKIEEADPDQAKKIEEADHVKKIEEADHVKEIEEADQVTEIDEADQAKKIEEADQD</sequence>
<comment type="caution">
    <text evidence="2">The sequence shown here is derived from an EMBL/GenBank/DDBJ whole genome shotgun (WGS) entry which is preliminary data.</text>
</comment>
<protein>
    <submittedName>
        <fullName evidence="2">Uncharacterized protein</fullName>
    </submittedName>
</protein>
<organism evidence="2 3">
    <name type="scientific">Uncinula necator</name>
    <name type="common">Grape powdery mildew</name>
    <dbReference type="NCBI Taxonomy" id="52586"/>
    <lineage>
        <taxon>Eukaryota</taxon>
        <taxon>Fungi</taxon>
        <taxon>Dikarya</taxon>
        <taxon>Ascomycota</taxon>
        <taxon>Pezizomycotina</taxon>
        <taxon>Leotiomycetes</taxon>
        <taxon>Erysiphales</taxon>
        <taxon>Erysiphaceae</taxon>
        <taxon>Erysiphe</taxon>
    </lineage>
</organism>
<dbReference type="HOGENOM" id="CLU_432234_0_0_1"/>
<dbReference type="AlphaFoldDB" id="A0A0B1NZZ5"/>
<feature type="compositionally biased region" description="Polar residues" evidence="1">
    <location>
        <begin position="407"/>
        <end position="419"/>
    </location>
</feature>
<accession>A0A0B1NZZ5</accession>
<feature type="region of interest" description="Disordered" evidence="1">
    <location>
        <begin position="510"/>
        <end position="633"/>
    </location>
</feature>
<feature type="compositionally biased region" description="Acidic residues" evidence="1">
    <location>
        <begin position="545"/>
        <end position="557"/>
    </location>
</feature>
<reference evidence="2 3" key="1">
    <citation type="journal article" date="2014" name="BMC Genomics">
        <title>Adaptive genomic structural variation in the grape powdery mildew pathogen, Erysiphe necator.</title>
        <authorList>
            <person name="Jones L."/>
            <person name="Riaz S."/>
            <person name="Morales-Cruz A."/>
            <person name="Amrine K.C."/>
            <person name="McGuire B."/>
            <person name="Gubler W.D."/>
            <person name="Walker M.A."/>
            <person name="Cantu D."/>
        </authorList>
    </citation>
    <scope>NUCLEOTIDE SEQUENCE [LARGE SCALE GENOMIC DNA]</scope>
    <source>
        <strain evidence="3">c</strain>
    </source>
</reference>
<feature type="compositionally biased region" description="Acidic residues" evidence="1">
    <location>
        <begin position="610"/>
        <end position="621"/>
    </location>
</feature>
<feature type="compositionally biased region" description="Basic and acidic residues" evidence="1">
    <location>
        <begin position="622"/>
        <end position="633"/>
    </location>
</feature>
<gene>
    <name evidence="2" type="ORF">EV44_g5291</name>
</gene>
<dbReference type="EMBL" id="JNVN01004978">
    <property type="protein sequence ID" value="KHJ30149.1"/>
    <property type="molecule type" value="Genomic_DNA"/>
</dbReference>
<evidence type="ECO:0000313" key="2">
    <source>
        <dbReference type="EMBL" id="KHJ30149.1"/>
    </source>
</evidence>
<feature type="compositionally biased region" description="Basic and acidic residues" evidence="1">
    <location>
        <begin position="375"/>
        <end position="386"/>
    </location>
</feature>
<feature type="compositionally biased region" description="Basic and acidic residues" evidence="1">
    <location>
        <begin position="119"/>
        <end position="138"/>
    </location>
</feature>
<evidence type="ECO:0000313" key="3">
    <source>
        <dbReference type="Proteomes" id="UP000030854"/>
    </source>
</evidence>
<feature type="region of interest" description="Disordered" evidence="1">
    <location>
        <begin position="118"/>
        <end position="138"/>
    </location>
</feature>
<feature type="compositionally biased region" description="Basic and acidic residues" evidence="1">
    <location>
        <begin position="234"/>
        <end position="250"/>
    </location>
</feature>
<feature type="compositionally biased region" description="Polar residues" evidence="1">
    <location>
        <begin position="387"/>
        <end position="396"/>
    </location>
</feature>
<name>A0A0B1NZZ5_UNCNE</name>
<dbReference type="STRING" id="52586.A0A0B1NZZ5"/>
<proteinExistence type="predicted"/>
<dbReference type="Proteomes" id="UP000030854">
    <property type="component" value="Unassembled WGS sequence"/>
</dbReference>
<feature type="compositionally biased region" description="Basic and acidic residues" evidence="1">
    <location>
        <begin position="519"/>
        <end position="544"/>
    </location>
</feature>
<feature type="region of interest" description="Disordered" evidence="1">
    <location>
        <begin position="375"/>
        <end position="423"/>
    </location>
</feature>
<feature type="compositionally biased region" description="Basic and acidic residues" evidence="1">
    <location>
        <begin position="575"/>
        <end position="609"/>
    </location>
</feature>
<keyword evidence="3" id="KW-1185">Reference proteome</keyword>
<evidence type="ECO:0000256" key="1">
    <source>
        <dbReference type="SAM" id="MobiDB-lite"/>
    </source>
</evidence>